<keyword evidence="1" id="KW-0812">Transmembrane</keyword>
<reference evidence="2 3" key="1">
    <citation type="journal article" date="2020" name="Microorganisms">
        <title>Osmotic Adaptation and Compatible Solute Biosynthesis of Phototrophic Bacteria as Revealed from Genome Analyses.</title>
        <authorList>
            <person name="Imhoff J.F."/>
            <person name="Rahn T."/>
            <person name="Kunzel S."/>
            <person name="Keller A."/>
            <person name="Neulinger S.C."/>
        </authorList>
    </citation>
    <scope>NUCLEOTIDE SEQUENCE [LARGE SCALE GENOMIC DNA]</scope>
    <source>
        <strain evidence="2 3">DSM 6210</strain>
    </source>
</reference>
<evidence type="ECO:0000313" key="2">
    <source>
        <dbReference type="EMBL" id="MBK1629239.1"/>
    </source>
</evidence>
<gene>
    <name evidence="2" type="ORF">CKO31_00525</name>
</gene>
<dbReference type="InterPro" id="IPR009883">
    <property type="entry name" value="YgfX"/>
</dbReference>
<dbReference type="Pfam" id="PF07254">
    <property type="entry name" value="Cpta_toxin"/>
    <property type="match status" value="1"/>
</dbReference>
<dbReference type="RefSeq" id="WP_200232960.1">
    <property type="nucleotide sequence ID" value="NZ_NRRV01000001.1"/>
</dbReference>
<evidence type="ECO:0008006" key="4">
    <source>
        <dbReference type="Google" id="ProtNLM"/>
    </source>
</evidence>
<evidence type="ECO:0000256" key="1">
    <source>
        <dbReference type="SAM" id="Phobius"/>
    </source>
</evidence>
<keyword evidence="1" id="KW-1133">Transmembrane helix</keyword>
<dbReference type="Proteomes" id="UP000748752">
    <property type="component" value="Unassembled WGS sequence"/>
</dbReference>
<accession>A0ABS1CBE8</accession>
<sequence length="159" mass="17638">MSGQRSLPPLRIAPRPSRRLLGFVLLSHAAALAVLVPLPTPAPWLRLLLGAVILLSLAYVIWAQVLRRAPWSVVAVDWSERGWQATFADDRTREVRLAPSTFVGVGLVILHLRVRWLWQPSLLLTADAVPADDLRRLRVLLRLGLAGGRKENDDGQAPQ</sequence>
<proteinExistence type="predicted"/>
<keyword evidence="3" id="KW-1185">Reference proteome</keyword>
<name>A0ABS1CBE8_9GAMM</name>
<protein>
    <recommendedName>
        <fullName evidence="4">Toxin CptA</fullName>
    </recommendedName>
</protein>
<keyword evidence="1" id="KW-0472">Membrane</keyword>
<organism evidence="2 3">
    <name type="scientific">Thiohalocapsa halophila</name>
    <dbReference type="NCBI Taxonomy" id="69359"/>
    <lineage>
        <taxon>Bacteria</taxon>
        <taxon>Pseudomonadati</taxon>
        <taxon>Pseudomonadota</taxon>
        <taxon>Gammaproteobacteria</taxon>
        <taxon>Chromatiales</taxon>
        <taxon>Chromatiaceae</taxon>
        <taxon>Thiohalocapsa</taxon>
    </lineage>
</organism>
<feature type="transmembrane region" description="Helical" evidence="1">
    <location>
        <begin position="20"/>
        <end position="38"/>
    </location>
</feature>
<dbReference type="EMBL" id="NRRV01000001">
    <property type="protein sequence ID" value="MBK1629239.1"/>
    <property type="molecule type" value="Genomic_DNA"/>
</dbReference>
<comment type="caution">
    <text evidence="2">The sequence shown here is derived from an EMBL/GenBank/DDBJ whole genome shotgun (WGS) entry which is preliminary data.</text>
</comment>
<feature type="transmembrane region" description="Helical" evidence="1">
    <location>
        <begin position="44"/>
        <end position="62"/>
    </location>
</feature>
<evidence type="ECO:0000313" key="3">
    <source>
        <dbReference type="Proteomes" id="UP000748752"/>
    </source>
</evidence>